<dbReference type="Pfam" id="PF01455">
    <property type="entry name" value="HupF_HypC"/>
    <property type="match status" value="1"/>
</dbReference>
<dbReference type="SUPFAM" id="SSF159127">
    <property type="entry name" value="HupF/HypC-like"/>
    <property type="match status" value="1"/>
</dbReference>
<comment type="similarity">
    <text evidence="1">Belongs to the HupF/HypC family.</text>
</comment>
<dbReference type="PANTHER" id="PTHR35177:SF2">
    <property type="entry name" value="HYDROGENASE MATURATION FACTOR HYBG"/>
    <property type="match status" value="1"/>
</dbReference>
<sequence length="78" mass="8911">MCLAVSGEVLEVKENNALVNIRGIQIKVDISLIDNPEIGEYILIHGGFGIQKIDREYHNFLQETIEHIYYEFGGDMDE</sequence>
<evidence type="ECO:0008006" key="3">
    <source>
        <dbReference type="Google" id="ProtNLM"/>
    </source>
</evidence>
<dbReference type="PRINTS" id="PR00445">
    <property type="entry name" value="HUPFHYPC"/>
</dbReference>
<organism evidence="2">
    <name type="scientific">bioreactor metagenome</name>
    <dbReference type="NCBI Taxonomy" id="1076179"/>
    <lineage>
        <taxon>unclassified sequences</taxon>
        <taxon>metagenomes</taxon>
        <taxon>ecological metagenomes</taxon>
    </lineage>
</organism>
<dbReference type="AlphaFoldDB" id="A0A645HPH1"/>
<protein>
    <recommendedName>
        <fullName evidence="3">Hydrogenase maturation factor HypC</fullName>
    </recommendedName>
</protein>
<name>A0A645HPH1_9ZZZZ</name>
<dbReference type="Gene3D" id="2.30.30.140">
    <property type="match status" value="1"/>
</dbReference>
<dbReference type="GO" id="GO:0005506">
    <property type="term" value="F:iron ion binding"/>
    <property type="evidence" value="ECO:0007669"/>
    <property type="project" value="TreeGrafter"/>
</dbReference>
<evidence type="ECO:0000256" key="1">
    <source>
        <dbReference type="ARBA" id="ARBA00006018"/>
    </source>
</evidence>
<dbReference type="InterPro" id="IPR001109">
    <property type="entry name" value="Hydrogenase_HupF/HypC"/>
</dbReference>
<accession>A0A645HPH1</accession>
<dbReference type="GO" id="GO:1902670">
    <property type="term" value="F:carbon dioxide binding"/>
    <property type="evidence" value="ECO:0007669"/>
    <property type="project" value="TreeGrafter"/>
</dbReference>
<dbReference type="EMBL" id="VSSQ01096357">
    <property type="protein sequence ID" value="MPN40139.1"/>
    <property type="molecule type" value="Genomic_DNA"/>
</dbReference>
<dbReference type="PANTHER" id="PTHR35177">
    <property type="entry name" value="HYDROGENASE MATURATION FACTOR HYBG"/>
    <property type="match status" value="1"/>
</dbReference>
<proteinExistence type="inferred from homology"/>
<evidence type="ECO:0000313" key="2">
    <source>
        <dbReference type="EMBL" id="MPN40139.1"/>
    </source>
</evidence>
<dbReference type="NCBIfam" id="TIGR00074">
    <property type="entry name" value="hypC_hupF"/>
    <property type="match status" value="1"/>
</dbReference>
<reference evidence="2" key="1">
    <citation type="submission" date="2019-08" db="EMBL/GenBank/DDBJ databases">
        <authorList>
            <person name="Kucharzyk K."/>
            <person name="Murdoch R.W."/>
            <person name="Higgins S."/>
            <person name="Loffler F."/>
        </authorList>
    </citation>
    <scope>NUCLEOTIDE SEQUENCE</scope>
</reference>
<gene>
    <name evidence="2" type="ORF">SDC9_187675</name>
</gene>
<comment type="caution">
    <text evidence="2">The sequence shown here is derived from an EMBL/GenBank/DDBJ whole genome shotgun (WGS) entry which is preliminary data.</text>
</comment>
<dbReference type="GO" id="GO:0051604">
    <property type="term" value="P:protein maturation"/>
    <property type="evidence" value="ECO:0007669"/>
    <property type="project" value="TreeGrafter"/>
</dbReference>